<dbReference type="PANTHER" id="PTHR30352">
    <property type="entry name" value="PYRUVATE FORMATE-LYASE-ACTIVATING ENZYME"/>
    <property type="match status" value="1"/>
</dbReference>
<evidence type="ECO:0000256" key="7">
    <source>
        <dbReference type="PIRNR" id="PIRNR000368"/>
    </source>
</evidence>
<dbReference type="EC" id="1.97.1.-" evidence="7"/>
<keyword evidence="9" id="KW-1185">Reference proteome</keyword>
<reference evidence="8 9" key="1">
    <citation type="submission" date="2023-02" db="EMBL/GenBank/DDBJ databases">
        <title>Genome sequence of Paenibacillus kyungheensis KACC 18744.</title>
        <authorList>
            <person name="Kim S."/>
            <person name="Heo J."/>
            <person name="Kwon S.-W."/>
        </authorList>
    </citation>
    <scope>NUCLEOTIDE SEQUENCE [LARGE SCALE GENOMIC DNA]</scope>
    <source>
        <strain evidence="8 9">KACC 18744</strain>
    </source>
</reference>
<dbReference type="Pfam" id="PF13353">
    <property type="entry name" value="Fer4_12"/>
    <property type="match status" value="1"/>
</dbReference>
<dbReference type="AlphaFoldDB" id="A0AAX3M4E3"/>
<dbReference type="RefSeq" id="WP_273614655.1">
    <property type="nucleotide sequence ID" value="NZ_CP117416.1"/>
</dbReference>
<dbReference type="InterPro" id="IPR013785">
    <property type="entry name" value="Aldolase_TIM"/>
</dbReference>
<dbReference type="SFLD" id="SFLDG01063">
    <property type="entry name" value="activating_enzymes__group_1"/>
    <property type="match status" value="1"/>
</dbReference>
<name>A0AAX3M4E3_9BACL</name>
<keyword evidence="2" id="KW-0004">4Fe-4S</keyword>
<evidence type="ECO:0000256" key="2">
    <source>
        <dbReference type="ARBA" id="ARBA00022485"/>
    </source>
</evidence>
<dbReference type="GO" id="GO:0004748">
    <property type="term" value="F:ribonucleoside-diphosphate reductase activity, thioredoxin disulfide as acceptor"/>
    <property type="evidence" value="ECO:0007669"/>
    <property type="project" value="TreeGrafter"/>
</dbReference>
<keyword evidence="7" id="KW-0560">Oxidoreductase</keyword>
<dbReference type="GO" id="GO:0051539">
    <property type="term" value="F:4 iron, 4 sulfur cluster binding"/>
    <property type="evidence" value="ECO:0007669"/>
    <property type="project" value="UniProtKB-KW"/>
</dbReference>
<keyword evidence="3" id="KW-0949">S-adenosyl-L-methionine</keyword>
<dbReference type="SFLD" id="SFLDF00299">
    <property type="entry name" value="anaerobic_ribonucleoside-triph"/>
    <property type="match status" value="1"/>
</dbReference>
<protein>
    <recommendedName>
        <fullName evidence="7">Anaerobic ribonucleoside-triphosphate reductase-activating protein</fullName>
        <ecNumber evidence="7">1.97.1.-</ecNumber>
    </recommendedName>
</protein>
<accession>A0AAX3M4E3</accession>
<dbReference type="GO" id="GO:0043365">
    <property type="term" value="F:[formate-C-acetyltransferase]-activating enzyme activity"/>
    <property type="evidence" value="ECO:0007669"/>
    <property type="project" value="InterPro"/>
</dbReference>
<dbReference type="PIRSF" id="PIRSF000368">
    <property type="entry name" value="NrdG"/>
    <property type="match status" value="1"/>
</dbReference>
<dbReference type="PANTHER" id="PTHR30352:SF2">
    <property type="entry name" value="ANAEROBIC RIBONUCLEOSIDE-TRIPHOSPHATE REDUCTASE-ACTIVATING PROTEIN"/>
    <property type="match status" value="1"/>
</dbReference>
<sequence>MNICGYIPESVNEGDGLRAVVFISGCRHGCSGCFSRHTWSFQAGERFTDKLQQQLIDEMMQNPLLDGLTIAGGDPFFSAIEVSGFVQQVRQQIPDFSIWIYSGYTWEQLIQSSVEGEVSLLHLCDVLIDGRFIEQQRDVSLRYRGSRNQRIIDIQQSIIQNKPVLCQSSDMYDNNADINAMTTLT</sequence>
<dbReference type="SFLD" id="SFLDG01066">
    <property type="entry name" value="organic_radical-activating_enz"/>
    <property type="match status" value="1"/>
</dbReference>
<dbReference type="InterPro" id="IPR012837">
    <property type="entry name" value="NrdG"/>
</dbReference>
<evidence type="ECO:0000313" key="9">
    <source>
        <dbReference type="Proteomes" id="UP001220509"/>
    </source>
</evidence>
<keyword evidence="6" id="KW-0411">Iron-sulfur</keyword>
<keyword evidence="5" id="KW-0408">Iron</keyword>
<keyword evidence="4" id="KW-0479">Metal-binding</keyword>
<dbReference type="Gene3D" id="3.20.20.70">
    <property type="entry name" value="Aldolase class I"/>
    <property type="match status" value="1"/>
</dbReference>
<dbReference type="NCBIfam" id="TIGR02491">
    <property type="entry name" value="NrdG"/>
    <property type="match status" value="1"/>
</dbReference>
<evidence type="ECO:0000256" key="5">
    <source>
        <dbReference type="ARBA" id="ARBA00023004"/>
    </source>
</evidence>
<dbReference type="SFLD" id="SFLDS00029">
    <property type="entry name" value="Radical_SAM"/>
    <property type="match status" value="1"/>
</dbReference>
<evidence type="ECO:0000313" key="8">
    <source>
        <dbReference type="EMBL" id="WCT56361.1"/>
    </source>
</evidence>
<dbReference type="InterPro" id="IPR034457">
    <property type="entry name" value="Organic_radical-activating"/>
</dbReference>
<dbReference type="GO" id="GO:0046872">
    <property type="term" value="F:metal ion binding"/>
    <property type="evidence" value="ECO:0007669"/>
    <property type="project" value="UniProtKB-KW"/>
</dbReference>
<gene>
    <name evidence="8" type="primary">nrdG</name>
    <name evidence="8" type="ORF">PQ456_02175</name>
</gene>
<evidence type="ECO:0000256" key="1">
    <source>
        <dbReference type="ARBA" id="ARBA00001966"/>
    </source>
</evidence>
<proteinExistence type="inferred from homology"/>
<dbReference type="KEGG" id="pka:PQ456_02175"/>
<dbReference type="EMBL" id="CP117416">
    <property type="protein sequence ID" value="WCT56361.1"/>
    <property type="molecule type" value="Genomic_DNA"/>
</dbReference>
<dbReference type="Proteomes" id="UP001220509">
    <property type="component" value="Chromosome"/>
</dbReference>
<comment type="cofactor">
    <cofactor evidence="1">
        <name>[4Fe-4S] cluster</name>
        <dbReference type="ChEBI" id="CHEBI:49883"/>
    </cofactor>
</comment>
<evidence type="ECO:0000256" key="3">
    <source>
        <dbReference type="ARBA" id="ARBA00022691"/>
    </source>
</evidence>
<evidence type="ECO:0000256" key="4">
    <source>
        <dbReference type="ARBA" id="ARBA00022723"/>
    </source>
</evidence>
<comment type="function">
    <text evidence="7">Activation of anaerobic ribonucleoside-triphosphate reductase under anaerobic conditions by generation of an organic free radical, using S-adenosylmethionine and reduced flavodoxin as cosubstrates to produce 5'-deoxy-adenosine.</text>
</comment>
<comment type="similarity">
    <text evidence="7">Belongs to the organic radical-activating enzymes family.</text>
</comment>
<evidence type="ECO:0000256" key="6">
    <source>
        <dbReference type="ARBA" id="ARBA00023014"/>
    </source>
</evidence>
<dbReference type="InterPro" id="IPR007197">
    <property type="entry name" value="rSAM"/>
</dbReference>
<organism evidence="8 9">
    <name type="scientific">Paenibacillus kyungheensis</name>
    <dbReference type="NCBI Taxonomy" id="1452732"/>
    <lineage>
        <taxon>Bacteria</taxon>
        <taxon>Bacillati</taxon>
        <taxon>Bacillota</taxon>
        <taxon>Bacilli</taxon>
        <taxon>Bacillales</taxon>
        <taxon>Paenibacillaceae</taxon>
        <taxon>Paenibacillus</taxon>
    </lineage>
</organism>